<gene>
    <name evidence="1" type="ORF">LSUE1_G002947</name>
</gene>
<dbReference type="EMBL" id="QGMK01000015">
    <property type="protein sequence ID" value="TVY85296.1"/>
    <property type="molecule type" value="Genomic_DNA"/>
</dbReference>
<dbReference type="Proteomes" id="UP000469558">
    <property type="component" value="Unassembled WGS sequence"/>
</dbReference>
<evidence type="ECO:0000313" key="2">
    <source>
        <dbReference type="Proteomes" id="UP000469558"/>
    </source>
</evidence>
<protein>
    <submittedName>
        <fullName evidence="1">Uncharacterized protein</fullName>
    </submittedName>
</protein>
<proteinExistence type="predicted"/>
<organism evidence="1 2">
    <name type="scientific">Lachnellula suecica</name>
    <dbReference type="NCBI Taxonomy" id="602035"/>
    <lineage>
        <taxon>Eukaryota</taxon>
        <taxon>Fungi</taxon>
        <taxon>Dikarya</taxon>
        <taxon>Ascomycota</taxon>
        <taxon>Pezizomycotina</taxon>
        <taxon>Leotiomycetes</taxon>
        <taxon>Helotiales</taxon>
        <taxon>Lachnaceae</taxon>
        <taxon>Lachnellula</taxon>
    </lineage>
</organism>
<keyword evidence="2" id="KW-1185">Reference proteome</keyword>
<comment type="caution">
    <text evidence="1">The sequence shown here is derived from an EMBL/GenBank/DDBJ whole genome shotgun (WGS) entry which is preliminary data.</text>
</comment>
<evidence type="ECO:0000313" key="1">
    <source>
        <dbReference type="EMBL" id="TVY85296.1"/>
    </source>
</evidence>
<accession>A0A8T9CJB3</accession>
<name>A0A8T9CJB3_9HELO</name>
<sequence>MSSTVLRRLSLIKPYSSYALSTPMFTSILHPLPTALRIFPDVTSVSLPSFCGILRLLCNRHQYIAFSKL</sequence>
<reference evidence="1 2" key="1">
    <citation type="submission" date="2018-05" db="EMBL/GenBank/DDBJ databases">
        <title>Genome sequencing and assembly of the regulated plant pathogen Lachnellula willkommii and related sister species for the development of diagnostic species identification markers.</title>
        <authorList>
            <person name="Giroux E."/>
            <person name="Bilodeau G."/>
        </authorList>
    </citation>
    <scope>NUCLEOTIDE SEQUENCE [LARGE SCALE GENOMIC DNA]</scope>
    <source>
        <strain evidence="1 2">CBS 268.59</strain>
    </source>
</reference>
<dbReference type="AlphaFoldDB" id="A0A8T9CJB3"/>